<dbReference type="VEuPathDB" id="FungiDB:RhiirA1_509095"/>
<sequence>MPSQNQNIIAPKVVALPRQLVDNTNSTRSSYGTYQNHNLGKEMEKSITSIIKQELYQEINDSPFWSIMIDETTSISDEKHLAMVSKHFSHNVPVLRYIGLIELEDCTADNILIQILEFIQNNGLNLDNLIHFGSDGASTMVVGKDAANEVQYFKKYEATCKELYSYFSGSYKRMLNLKMIQESNDDLQLAILNIINTRWLSLSNVVKNLYQILDSIIDALNFDSLHAGDQRDRDRAKKLLELVDSKFKISTMYMADLTYLLTILCKTFQRDIISLSEVKSSLDATIATIKTQFIGFDDQPPIYGTNLQQFLQNNPFYNNHIPDDFVHFAKALVHSLQARFPCNDLYDSMKILDPKELPLQESALSSYGIEELKLIFEHFGNQKHKSNGIPVQPLINSSECKKEWQMVKHIMKSIRNYDIIEGWHHIWSTRPQFKNQFPNVNILVNIVLLVPLSNANVERVFFNIS</sequence>
<dbReference type="VEuPathDB" id="FungiDB:FUN_002915"/>
<proteinExistence type="predicted"/>
<dbReference type="SUPFAM" id="SSF53098">
    <property type="entry name" value="Ribonuclease H-like"/>
    <property type="match status" value="1"/>
</dbReference>
<evidence type="ECO:0000313" key="2">
    <source>
        <dbReference type="Proteomes" id="UP000232688"/>
    </source>
</evidence>
<protein>
    <submittedName>
        <fullName evidence="1">Uncharacterized protein</fullName>
    </submittedName>
</protein>
<dbReference type="Proteomes" id="UP000232688">
    <property type="component" value="Unassembled WGS sequence"/>
</dbReference>
<organism evidence="1 2">
    <name type="scientific">Rhizophagus irregularis</name>
    <dbReference type="NCBI Taxonomy" id="588596"/>
    <lineage>
        <taxon>Eukaryota</taxon>
        <taxon>Fungi</taxon>
        <taxon>Fungi incertae sedis</taxon>
        <taxon>Mucoromycota</taxon>
        <taxon>Glomeromycotina</taxon>
        <taxon>Glomeromycetes</taxon>
        <taxon>Glomerales</taxon>
        <taxon>Glomeraceae</taxon>
        <taxon>Rhizophagus</taxon>
    </lineage>
</organism>
<dbReference type="PANTHER" id="PTHR46880">
    <property type="entry name" value="RAS-ASSOCIATING DOMAIN-CONTAINING PROTEIN"/>
    <property type="match status" value="1"/>
</dbReference>
<dbReference type="VEuPathDB" id="FungiDB:RhiirFUN_023347"/>
<reference evidence="1 2" key="1">
    <citation type="submission" date="2017-10" db="EMBL/GenBank/DDBJ databases">
        <title>Extensive intraspecific genome diversity in a model arbuscular mycorrhizal fungus.</title>
        <authorList>
            <person name="Chen E.C.H."/>
            <person name="Morin E."/>
            <person name="Baudet D."/>
            <person name="Noel J."/>
            <person name="Ndikumana S."/>
            <person name="Charron P."/>
            <person name="St-Onge C."/>
            <person name="Giorgi J."/>
            <person name="Grigoriev I.V."/>
            <person name="Roux C."/>
            <person name="Martin F.M."/>
            <person name="Corradi N."/>
        </authorList>
    </citation>
    <scope>NUCLEOTIDE SEQUENCE [LARGE SCALE GENOMIC DNA]</scope>
    <source>
        <strain evidence="1 2">A1</strain>
    </source>
</reference>
<accession>A0A2N0QRW7</accession>
<dbReference type="EMBL" id="LLXH01003816">
    <property type="protein sequence ID" value="PKC53807.1"/>
    <property type="molecule type" value="Genomic_DNA"/>
</dbReference>
<comment type="caution">
    <text evidence="1">The sequence shown here is derived from an EMBL/GenBank/DDBJ whole genome shotgun (WGS) entry which is preliminary data.</text>
</comment>
<dbReference type="InterPro" id="IPR012337">
    <property type="entry name" value="RNaseH-like_sf"/>
</dbReference>
<reference evidence="1 2" key="2">
    <citation type="submission" date="2017-10" db="EMBL/GenBank/DDBJ databases">
        <title>Genome analyses suggest a sexual origin of heterokaryosis in a supposedly ancient asexual fungus.</title>
        <authorList>
            <person name="Corradi N."/>
            <person name="Sedzielewska K."/>
            <person name="Noel J."/>
            <person name="Charron P."/>
            <person name="Farinelli L."/>
            <person name="Marton T."/>
            <person name="Kruger M."/>
            <person name="Pelin A."/>
            <person name="Brachmann A."/>
            <person name="Corradi N."/>
        </authorList>
    </citation>
    <scope>NUCLEOTIDE SEQUENCE [LARGE SCALE GENOMIC DNA]</scope>
    <source>
        <strain evidence="1 2">A1</strain>
    </source>
</reference>
<evidence type="ECO:0000313" key="1">
    <source>
        <dbReference type="EMBL" id="PKC53807.1"/>
    </source>
</evidence>
<dbReference type="PANTHER" id="PTHR46880:SF5">
    <property type="entry name" value="DUF4371 DOMAIN-CONTAINING PROTEIN"/>
    <property type="match status" value="1"/>
</dbReference>
<dbReference type="AlphaFoldDB" id="A0A2N0QRW7"/>
<name>A0A2N0QRW7_9GLOM</name>
<gene>
    <name evidence="1" type="ORF">RhiirA1_509095</name>
</gene>